<name>I3Z5Z3_BELBD</name>
<dbReference type="InterPro" id="IPR011004">
    <property type="entry name" value="Trimer_LpxA-like_sf"/>
</dbReference>
<keyword evidence="2 8" id="KW-0808">Transferase</keyword>
<proteinExistence type="inferred from homology"/>
<dbReference type="OrthoDB" id="708224at2"/>
<dbReference type="Proteomes" id="UP000006050">
    <property type="component" value="Chromosome"/>
</dbReference>
<dbReference type="KEGG" id="bbd:Belba_2093"/>
<evidence type="ECO:0000259" key="7">
    <source>
        <dbReference type="Pfam" id="PF17836"/>
    </source>
</evidence>
<keyword evidence="9" id="KW-1185">Reference proteome</keyword>
<evidence type="ECO:0000256" key="3">
    <source>
        <dbReference type="ARBA" id="ARBA00022737"/>
    </source>
</evidence>
<feature type="domain" description="PglD N-terminal" evidence="7">
    <location>
        <begin position="2"/>
        <end position="71"/>
    </location>
</feature>
<evidence type="ECO:0000313" key="8">
    <source>
        <dbReference type="EMBL" id="AFL84661.1"/>
    </source>
</evidence>
<accession>I3Z5Z3</accession>
<keyword evidence="3" id="KW-0677">Repeat</keyword>
<evidence type="ECO:0000256" key="1">
    <source>
        <dbReference type="ARBA" id="ARBA00007274"/>
    </source>
</evidence>
<dbReference type="Gene3D" id="2.160.10.10">
    <property type="entry name" value="Hexapeptide repeat proteins"/>
    <property type="match status" value="1"/>
</dbReference>
<organism evidence="8 9">
    <name type="scientific">Belliella baltica (strain DSM 15883 / CIP 108006 / LMG 21964 / BA134)</name>
    <dbReference type="NCBI Taxonomy" id="866536"/>
    <lineage>
        <taxon>Bacteria</taxon>
        <taxon>Pseudomonadati</taxon>
        <taxon>Bacteroidota</taxon>
        <taxon>Cytophagia</taxon>
        <taxon>Cytophagales</taxon>
        <taxon>Cyclobacteriaceae</taxon>
        <taxon>Belliella</taxon>
    </lineage>
</organism>
<sequence>MYIIGASGHAKAILDLIEDLEIVKGVFDDDIHVKSLKGFEVISPVPAVLPNDSPYIIAIGQNSVRKKIAQNFLDKHDFLNIIHSSSIMSKSIKIGVGNVIMEAAIIKVDSIIGNHVILNTKASIDHDCIIEDFVHIAPGATLCGGVFVGEGTLIGAGSVILPNIKIGKWCKIAAGSVVYHSVADGQTWIGKTLKVNNS</sequence>
<evidence type="ECO:0000256" key="6">
    <source>
        <dbReference type="PIRSR" id="PIRSR620019-2"/>
    </source>
</evidence>
<evidence type="ECO:0000256" key="4">
    <source>
        <dbReference type="ARBA" id="ARBA00023315"/>
    </source>
</evidence>
<evidence type="ECO:0000256" key="5">
    <source>
        <dbReference type="PIRSR" id="PIRSR620019-1"/>
    </source>
</evidence>
<dbReference type="PANTHER" id="PTHR43300:SF7">
    <property type="entry name" value="UDP-N-ACETYLBACILLOSAMINE N-ACETYLTRANSFERASE"/>
    <property type="match status" value="1"/>
</dbReference>
<dbReference type="PANTHER" id="PTHR43300">
    <property type="entry name" value="ACETYLTRANSFERASE"/>
    <property type="match status" value="1"/>
</dbReference>
<dbReference type="Pfam" id="PF17836">
    <property type="entry name" value="PglD_N"/>
    <property type="match status" value="1"/>
</dbReference>
<dbReference type="RefSeq" id="WP_014772625.1">
    <property type="nucleotide sequence ID" value="NC_018010.1"/>
</dbReference>
<feature type="binding site" evidence="6">
    <location>
        <position position="60"/>
    </location>
    <ligand>
        <name>substrate</name>
    </ligand>
</feature>
<dbReference type="STRING" id="866536.Belba_2093"/>
<dbReference type="eggNOG" id="COG0110">
    <property type="taxonomic scope" value="Bacteria"/>
</dbReference>
<feature type="binding site" evidence="6">
    <location>
        <begin position="7"/>
        <end position="9"/>
    </location>
    <ligand>
        <name>substrate</name>
    </ligand>
</feature>
<evidence type="ECO:0000313" key="9">
    <source>
        <dbReference type="Proteomes" id="UP000006050"/>
    </source>
</evidence>
<dbReference type="GO" id="GO:0016746">
    <property type="term" value="F:acyltransferase activity"/>
    <property type="evidence" value="ECO:0007669"/>
    <property type="project" value="UniProtKB-KW"/>
</dbReference>
<dbReference type="InterPro" id="IPR001451">
    <property type="entry name" value="Hexapep"/>
</dbReference>
<dbReference type="SUPFAM" id="SSF51161">
    <property type="entry name" value="Trimeric LpxA-like enzymes"/>
    <property type="match status" value="1"/>
</dbReference>
<comment type="similarity">
    <text evidence="1">Belongs to the transferase hexapeptide repeat family.</text>
</comment>
<dbReference type="InterPro" id="IPR041561">
    <property type="entry name" value="PglD_N"/>
</dbReference>
<dbReference type="Pfam" id="PF00132">
    <property type="entry name" value="Hexapep"/>
    <property type="match status" value="1"/>
</dbReference>
<dbReference type="HOGENOM" id="CLU_081811_2_0_10"/>
<dbReference type="PATRIC" id="fig|866536.3.peg.2155"/>
<dbReference type="InterPro" id="IPR050179">
    <property type="entry name" value="Trans_hexapeptide_repeat"/>
</dbReference>
<dbReference type="EMBL" id="CP003281">
    <property type="protein sequence ID" value="AFL84661.1"/>
    <property type="molecule type" value="Genomic_DNA"/>
</dbReference>
<dbReference type="NCBIfam" id="TIGR03570">
    <property type="entry name" value="NeuD_NnaD"/>
    <property type="match status" value="1"/>
</dbReference>
<dbReference type="CDD" id="cd03360">
    <property type="entry name" value="LbH_AT_putative"/>
    <property type="match status" value="1"/>
</dbReference>
<dbReference type="Gene3D" id="3.40.50.20">
    <property type="match status" value="1"/>
</dbReference>
<dbReference type="AlphaFoldDB" id="I3Z5Z3"/>
<protein>
    <submittedName>
        <fullName evidence="8">Sugar O-acyltransferase, sialic acid O-acetyltransferase NeuD family</fullName>
    </submittedName>
</protein>
<dbReference type="InterPro" id="IPR020019">
    <property type="entry name" value="AcTrfase_PglD-like"/>
</dbReference>
<evidence type="ECO:0000256" key="2">
    <source>
        <dbReference type="ARBA" id="ARBA00022679"/>
    </source>
</evidence>
<feature type="active site" description="Proton acceptor" evidence="5">
    <location>
        <position position="126"/>
    </location>
</feature>
<feature type="binding site" evidence="6">
    <location>
        <position position="135"/>
    </location>
    <ligand>
        <name>acetyl-CoA</name>
        <dbReference type="ChEBI" id="CHEBI:57288"/>
    </ligand>
</feature>
<dbReference type="PROSITE" id="PS00101">
    <property type="entry name" value="HEXAPEP_TRANSFERASES"/>
    <property type="match status" value="1"/>
</dbReference>
<feature type="site" description="Increases basicity of active site His" evidence="5">
    <location>
        <position position="127"/>
    </location>
</feature>
<keyword evidence="4 8" id="KW-0012">Acyltransferase</keyword>
<gene>
    <name evidence="8" type="ordered locus">Belba_2093</name>
</gene>
<dbReference type="InterPro" id="IPR018357">
    <property type="entry name" value="Hexapep_transf_CS"/>
</dbReference>
<reference evidence="9" key="1">
    <citation type="submission" date="2012-06" db="EMBL/GenBank/DDBJ databases">
        <title>The complete genome of Belliella baltica DSM 15883.</title>
        <authorList>
            <person name="Lucas S."/>
            <person name="Copeland A."/>
            <person name="Lapidus A."/>
            <person name="Goodwin L."/>
            <person name="Pitluck S."/>
            <person name="Peters L."/>
            <person name="Mikhailova N."/>
            <person name="Davenport K."/>
            <person name="Kyrpides N."/>
            <person name="Mavromatis K."/>
            <person name="Pagani I."/>
            <person name="Ivanova N."/>
            <person name="Ovchinnikova G."/>
            <person name="Zeytun A."/>
            <person name="Detter J.C."/>
            <person name="Han C."/>
            <person name="Land M."/>
            <person name="Hauser L."/>
            <person name="Markowitz V."/>
            <person name="Cheng J.-F."/>
            <person name="Hugenholtz P."/>
            <person name="Woyke T."/>
            <person name="Wu D."/>
            <person name="Tindall B."/>
            <person name="Pomrenke H."/>
            <person name="Brambilla E."/>
            <person name="Klenk H.-P."/>
            <person name="Eisen J.A."/>
        </authorList>
    </citation>
    <scope>NUCLEOTIDE SEQUENCE [LARGE SCALE GENOMIC DNA]</scope>
    <source>
        <strain evidence="9">DSM 15883 / CIP 108006 / LMG 21964 / BA134</strain>
    </source>
</reference>